<evidence type="ECO:0000313" key="5">
    <source>
        <dbReference type="Proteomes" id="UP000663829"/>
    </source>
</evidence>
<dbReference type="EMBL" id="CAJOBA010005145">
    <property type="protein sequence ID" value="CAF3734461.1"/>
    <property type="molecule type" value="Genomic_DNA"/>
</dbReference>
<dbReference type="Proteomes" id="UP000682733">
    <property type="component" value="Unassembled WGS sequence"/>
</dbReference>
<dbReference type="Proteomes" id="UP000663829">
    <property type="component" value="Unassembled WGS sequence"/>
</dbReference>
<name>A0A815BUE4_9BILA</name>
<evidence type="ECO:0000313" key="1">
    <source>
        <dbReference type="EMBL" id="CAF0961642.1"/>
    </source>
</evidence>
<dbReference type="EMBL" id="CAJOBC010024817">
    <property type="protein sequence ID" value="CAF4064659.1"/>
    <property type="molecule type" value="Genomic_DNA"/>
</dbReference>
<proteinExistence type="predicted"/>
<dbReference type="OrthoDB" id="6159439at2759"/>
<evidence type="ECO:0000313" key="4">
    <source>
        <dbReference type="EMBL" id="CAF4064659.1"/>
    </source>
</evidence>
<organism evidence="2 5">
    <name type="scientific">Didymodactylos carnosus</name>
    <dbReference type="NCBI Taxonomy" id="1234261"/>
    <lineage>
        <taxon>Eukaryota</taxon>
        <taxon>Metazoa</taxon>
        <taxon>Spiralia</taxon>
        <taxon>Gnathifera</taxon>
        <taxon>Rotifera</taxon>
        <taxon>Eurotatoria</taxon>
        <taxon>Bdelloidea</taxon>
        <taxon>Philodinida</taxon>
        <taxon>Philodinidae</taxon>
        <taxon>Didymodactylos</taxon>
    </lineage>
</organism>
<dbReference type="AlphaFoldDB" id="A0A815BUE4"/>
<evidence type="ECO:0000313" key="2">
    <source>
        <dbReference type="EMBL" id="CAF1274303.1"/>
    </source>
</evidence>
<sequence>MTIHQRAPYRRISDLEIEVITGLYNQGIKHSKNIVQKLITVNYGEITDHYVASTATSRGRRVNDVLEKAGKKVSAARLSDPQCLIQQRGDALDCVLLHRISSDPLPNPTPPLAQSTTNFESVDDDCLLSIPSFMSNFRDEPPPSLPFKYEDLEPTSVHAQYDDIIVETLKVITTLPLRTKKGIDTNTLSAGIKLAPLPKTKFSPPTTAPSLSLERVEQSTIIRPRTNLNHSQTTRIPKKGPQKRTIEITDIDDKYEIENVSPPSKKRRLPPSLRVNSLISRIEDVLKPFESYAEQNIIPFIDIADEDDTNNNERNLTFSFFCLGLTVE</sequence>
<reference evidence="2" key="1">
    <citation type="submission" date="2021-02" db="EMBL/GenBank/DDBJ databases">
        <authorList>
            <person name="Nowell W R."/>
        </authorList>
    </citation>
    <scope>NUCLEOTIDE SEQUENCE</scope>
</reference>
<keyword evidence="5" id="KW-1185">Reference proteome</keyword>
<accession>A0A815BUE4</accession>
<dbReference type="EMBL" id="CAJNOQ010011337">
    <property type="protein sequence ID" value="CAF1274303.1"/>
    <property type="molecule type" value="Genomic_DNA"/>
</dbReference>
<protein>
    <submittedName>
        <fullName evidence="2">Uncharacterized protein</fullName>
    </submittedName>
</protein>
<comment type="caution">
    <text evidence="2">The sequence shown here is derived from an EMBL/GenBank/DDBJ whole genome shotgun (WGS) entry which is preliminary data.</text>
</comment>
<gene>
    <name evidence="2" type="ORF">GPM918_LOCUS27239</name>
    <name evidence="1" type="ORF">OVA965_LOCUS12668</name>
    <name evidence="4" type="ORF">SRO942_LOCUS27527</name>
    <name evidence="3" type="ORF">TMI583_LOCUS12674</name>
</gene>
<dbReference type="EMBL" id="CAJNOK010005139">
    <property type="protein sequence ID" value="CAF0961642.1"/>
    <property type="molecule type" value="Genomic_DNA"/>
</dbReference>
<dbReference type="Proteomes" id="UP000681722">
    <property type="component" value="Unassembled WGS sequence"/>
</dbReference>
<evidence type="ECO:0000313" key="3">
    <source>
        <dbReference type="EMBL" id="CAF3734461.1"/>
    </source>
</evidence>
<dbReference type="Proteomes" id="UP000677228">
    <property type="component" value="Unassembled WGS sequence"/>
</dbReference>